<protein>
    <recommendedName>
        <fullName evidence="7">GtrA/DPMS transmembrane domain-containing protein</fullName>
    </recommendedName>
</protein>
<keyword evidence="9" id="KW-1185">Reference proteome</keyword>
<evidence type="ECO:0000256" key="3">
    <source>
        <dbReference type="ARBA" id="ARBA00022692"/>
    </source>
</evidence>
<evidence type="ECO:0000256" key="1">
    <source>
        <dbReference type="ARBA" id="ARBA00004141"/>
    </source>
</evidence>
<keyword evidence="5 6" id="KW-0472">Membrane</keyword>
<dbReference type="Pfam" id="PF04138">
    <property type="entry name" value="GtrA_DPMS_TM"/>
    <property type="match status" value="1"/>
</dbReference>
<comment type="subcellular location">
    <subcellularLocation>
        <location evidence="1">Membrane</location>
        <topology evidence="1">Multi-pass membrane protein</topology>
    </subcellularLocation>
</comment>
<feature type="domain" description="GtrA/DPMS transmembrane" evidence="7">
    <location>
        <begin position="10"/>
        <end position="125"/>
    </location>
</feature>
<proteinExistence type="inferred from homology"/>
<evidence type="ECO:0000313" key="8">
    <source>
        <dbReference type="EMBL" id="GHE68179.1"/>
    </source>
</evidence>
<name>A0ABQ3I9B1_9BACT</name>
<evidence type="ECO:0000256" key="5">
    <source>
        <dbReference type="ARBA" id="ARBA00023136"/>
    </source>
</evidence>
<feature type="transmembrane region" description="Helical" evidence="6">
    <location>
        <begin position="101"/>
        <end position="118"/>
    </location>
</feature>
<dbReference type="RefSeq" id="WP_189630580.1">
    <property type="nucleotide sequence ID" value="NZ_BNAG01000003.1"/>
</dbReference>
<feature type="transmembrane region" description="Helical" evidence="6">
    <location>
        <begin position="38"/>
        <end position="55"/>
    </location>
</feature>
<comment type="caution">
    <text evidence="8">The sequence shown here is derived from an EMBL/GenBank/DDBJ whole genome shotgun (WGS) entry which is preliminary data.</text>
</comment>
<keyword evidence="3 6" id="KW-0812">Transmembrane</keyword>
<evidence type="ECO:0000256" key="2">
    <source>
        <dbReference type="ARBA" id="ARBA00009399"/>
    </source>
</evidence>
<organism evidence="8 9">
    <name type="scientific">Roseivirga thermotolerans</name>
    <dbReference type="NCBI Taxonomy" id="1758176"/>
    <lineage>
        <taxon>Bacteria</taxon>
        <taxon>Pseudomonadati</taxon>
        <taxon>Bacteroidota</taxon>
        <taxon>Cytophagia</taxon>
        <taxon>Cytophagales</taxon>
        <taxon>Roseivirgaceae</taxon>
        <taxon>Roseivirga</taxon>
    </lineage>
</organism>
<evidence type="ECO:0000256" key="4">
    <source>
        <dbReference type="ARBA" id="ARBA00022989"/>
    </source>
</evidence>
<comment type="similarity">
    <text evidence="2">Belongs to the GtrA family.</text>
</comment>
<dbReference type="Proteomes" id="UP000658258">
    <property type="component" value="Unassembled WGS sequence"/>
</dbReference>
<dbReference type="EMBL" id="BNAG01000003">
    <property type="protein sequence ID" value="GHE68179.1"/>
    <property type="molecule type" value="Genomic_DNA"/>
</dbReference>
<dbReference type="InterPro" id="IPR007267">
    <property type="entry name" value="GtrA_DPMS_TM"/>
</dbReference>
<reference evidence="9" key="1">
    <citation type="journal article" date="2019" name="Int. J. Syst. Evol. Microbiol.">
        <title>The Global Catalogue of Microorganisms (GCM) 10K type strain sequencing project: providing services to taxonomists for standard genome sequencing and annotation.</title>
        <authorList>
            <consortium name="The Broad Institute Genomics Platform"/>
            <consortium name="The Broad Institute Genome Sequencing Center for Infectious Disease"/>
            <person name="Wu L."/>
            <person name="Ma J."/>
        </authorList>
    </citation>
    <scope>NUCLEOTIDE SEQUENCE [LARGE SCALE GENOMIC DNA]</scope>
    <source>
        <strain evidence="9">CGMCC 1.15111</strain>
    </source>
</reference>
<evidence type="ECO:0000313" key="9">
    <source>
        <dbReference type="Proteomes" id="UP000658258"/>
    </source>
</evidence>
<gene>
    <name evidence="8" type="ORF">GCM10011340_24870</name>
</gene>
<dbReference type="PANTHER" id="PTHR38459:SF1">
    <property type="entry name" value="PROPHAGE BACTOPRENOL-LINKED GLUCOSE TRANSLOCASE HOMOLOG"/>
    <property type="match status" value="1"/>
</dbReference>
<accession>A0ABQ3I9B1</accession>
<keyword evidence="4 6" id="KW-1133">Transmembrane helix</keyword>
<feature type="transmembrane region" description="Helical" evidence="6">
    <location>
        <begin position="75"/>
        <end position="94"/>
    </location>
</feature>
<dbReference type="InterPro" id="IPR051401">
    <property type="entry name" value="GtrA_CellWall_Glycosyl"/>
</dbReference>
<evidence type="ECO:0000256" key="6">
    <source>
        <dbReference type="SAM" id="Phobius"/>
    </source>
</evidence>
<dbReference type="PANTHER" id="PTHR38459">
    <property type="entry name" value="PROPHAGE BACTOPRENOL-LINKED GLUCOSE TRANSLOCASE HOMOLOG"/>
    <property type="match status" value="1"/>
</dbReference>
<sequence>MTEVIIKFIRFCLVGLTGMGIDYGITYLGKEKIKVNKYVANGLGFLLAATFNFFLNKTWTFHDSNPEEWLQYSKYLGFAIIGLGINTLIIYLLINKKGLNFYWAKLIAIAVVVVWNFIANYNFTFM</sequence>
<evidence type="ECO:0000259" key="7">
    <source>
        <dbReference type="Pfam" id="PF04138"/>
    </source>
</evidence>